<feature type="domain" description="MacB-like periplasmic core" evidence="9">
    <location>
        <begin position="26"/>
        <end position="211"/>
    </location>
</feature>
<dbReference type="Pfam" id="PF02687">
    <property type="entry name" value="FtsX"/>
    <property type="match status" value="1"/>
</dbReference>
<gene>
    <name evidence="10" type="ORF">CQR46_0178</name>
</gene>
<evidence type="ECO:0000256" key="2">
    <source>
        <dbReference type="ARBA" id="ARBA00022475"/>
    </source>
</evidence>
<evidence type="ECO:0000259" key="8">
    <source>
        <dbReference type="Pfam" id="PF02687"/>
    </source>
</evidence>
<keyword evidence="2" id="KW-1003">Cell membrane</keyword>
<evidence type="ECO:0000256" key="5">
    <source>
        <dbReference type="ARBA" id="ARBA00023136"/>
    </source>
</evidence>
<reference evidence="10 11" key="1">
    <citation type="submission" date="2017-10" db="EMBL/GenBank/DDBJ databases">
        <title>Bifidobacterium genomics.</title>
        <authorList>
            <person name="Lugli G.A."/>
            <person name="Milani C."/>
            <person name="Mancabelli L."/>
        </authorList>
    </citation>
    <scope>NUCLEOTIDE SEQUENCE [LARGE SCALE GENOMIC DNA]</scope>
    <source>
        <strain evidence="10 11">1524B</strain>
    </source>
</reference>
<dbReference type="InterPro" id="IPR050250">
    <property type="entry name" value="Macrolide_Exporter_MacB"/>
</dbReference>
<dbReference type="EMBL" id="PCGZ01000001">
    <property type="protein sequence ID" value="PKU92602.1"/>
    <property type="molecule type" value="Genomic_DNA"/>
</dbReference>
<evidence type="ECO:0000313" key="10">
    <source>
        <dbReference type="EMBL" id="PKU92602.1"/>
    </source>
</evidence>
<evidence type="ECO:0000256" key="1">
    <source>
        <dbReference type="ARBA" id="ARBA00004651"/>
    </source>
</evidence>
<keyword evidence="10" id="KW-0449">Lipoprotein</keyword>
<keyword evidence="3 7" id="KW-0812">Transmembrane</keyword>
<evidence type="ECO:0000313" key="11">
    <source>
        <dbReference type="Proteomes" id="UP000233730"/>
    </source>
</evidence>
<comment type="similarity">
    <text evidence="6">Belongs to the ABC-4 integral membrane protein family.</text>
</comment>
<evidence type="ECO:0000259" key="9">
    <source>
        <dbReference type="Pfam" id="PF12704"/>
    </source>
</evidence>
<sequence>MKGPVSRAAVALIRRWHRNMFSLCAVLFCAVTFVALQGITLGTGERTAQRFVAMQTGTIAATLPASSWDSGERELLARLEGMPHVEHAGTLVMGEAVGSGVEVSSWGSALLVNVAIGTMDGLAARGASVQSGLPFADTDTNTVLLGERVASELGIGGAQAGHEITVGDARMRVSGILEDAPHQSALATSIVITPAAARQLGMLPTVRTVHIGVTQGTASRVARYLPMALAPADPQSVSLKLPADPRSLRASLMADAEQTTLIITVVMVVVSIFTVVNTMQIAIAERRREIGISLALGMPAWHIAAQFLLEAMLLGLCGGFAGMAVGSLMAAALAMGMGWPFMLPWTVLLVPVAGAVVGAVGGVVPAVQATRVDPAELLRST</sequence>
<keyword evidence="5 7" id="KW-0472">Membrane</keyword>
<proteinExistence type="inferred from homology"/>
<protein>
    <submittedName>
        <fullName evidence="10">ABC-type transport system, involved in lipoprotein release, permease component</fullName>
    </submittedName>
</protein>
<feature type="domain" description="ABC3 transporter permease C-terminal" evidence="8">
    <location>
        <begin position="262"/>
        <end position="374"/>
    </location>
</feature>
<dbReference type="InterPro" id="IPR025857">
    <property type="entry name" value="MacB_PCD"/>
</dbReference>
<dbReference type="GO" id="GO:0022857">
    <property type="term" value="F:transmembrane transporter activity"/>
    <property type="evidence" value="ECO:0007669"/>
    <property type="project" value="TreeGrafter"/>
</dbReference>
<feature type="transmembrane region" description="Helical" evidence="7">
    <location>
        <begin position="261"/>
        <end position="283"/>
    </location>
</feature>
<evidence type="ECO:0000256" key="7">
    <source>
        <dbReference type="SAM" id="Phobius"/>
    </source>
</evidence>
<comment type="caution">
    <text evidence="10">The sequence shown here is derived from an EMBL/GenBank/DDBJ whole genome shotgun (WGS) entry which is preliminary data.</text>
</comment>
<dbReference type="PANTHER" id="PTHR30572:SF4">
    <property type="entry name" value="ABC TRANSPORTER PERMEASE YTRF"/>
    <property type="match status" value="1"/>
</dbReference>
<dbReference type="InterPro" id="IPR003838">
    <property type="entry name" value="ABC3_permease_C"/>
</dbReference>
<comment type="subcellular location">
    <subcellularLocation>
        <location evidence="1">Cell membrane</location>
        <topology evidence="1">Multi-pass membrane protein</topology>
    </subcellularLocation>
</comment>
<evidence type="ECO:0000256" key="4">
    <source>
        <dbReference type="ARBA" id="ARBA00022989"/>
    </source>
</evidence>
<organism evidence="10 11">
    <name type="scientific">Bifidobacterium pseudolongum subsp. globosum</name>
    <dbReference type="NCBI Taxonomy" id="1690"/>
    <lineage>
        <taxon>Bacteria</taxon>
        <taxon>Bacillati</taxon>
        <taxon>Actinomycetota</taxon>
        <taxon>Actinomycetes</taxon>
        <taxon>Bifidobacteriales</taxon>
        <taxon>Bifidobacteriaceae</taxon>
        <taxon>Bifidobacterium</taxon>
    </lineage>
</organism>
<dbReference type="AlphaFoldDB" id="A0A2N3QLT4"/>
<evidence type="ECO:0000256" key="6">
    <source>
        <dbReference type="ARBA" id="ARBA00038076"/>
    </source>
</evidence>
<keyword evidence="4 7" id="KW-1133">Transmembrane helix</keyword>
<dbReference type="GO" id="GO:0005886">
    <property type="term" value="C:plasma membrane"/>
    <property type="evidence" value="ECO:0007669"/>
    <property type="project" value="UniProtKB-SubCell"/>
</dbReference>
<dbReference type="Proteomes" id="UP000233730">
    <property type="component" value="Unassembled WGS sequence"/>
</dbReference>
<evidence type="ECO:0000256" key="3">
    <source>
        <dbReference type="ARBA" id="ARBA00022692"/>
    </source>
</evidence>
<feature type="transmembrane region" description="Helical" evidence="7">
    <location>
        <begin position="347"/>
        <end position="367"/>
    </location>
</feature>
<feature type="transmembrane region" description="Helical" evidence="7">
    <location>
        <begin position="313"/>
        <end position="335"/>
    </location>
</feature>
<dbReference type="Pfam" id="PF12704">
    <property type="entry name" value="MacB_PCD"/>
    <property type="match status" value="1"/>
</dbReference>
<name>A0A2N3QLT4_9BIFI</name>
<dbReference type="PANTHER" id="PTHR30572">
    <property type="entry name" value="MEMBRANE COMPONENT OF TRANSPORTER-RELATED"/>
    <property type="match status" value="1"/>
</dbReference>
<accession>A0A2N3QLT4</accession>